<protein>
    <recommendedName>
        <fullName evidence="7">Glutamate pyruvate transaminase</fullName>
    </recommendedName>
    <alternativeName>
        <fullName evidence="8">Glutamic--alanine transaminase</fullName>
    </alternativeName>
    <alternativeName>
        <fullName evidence="9">Glutamic--pyruvic transaminase</fullName>
    </alternativeName>
</protein>
<evidence type="ECO:0000256" key="4">
    <source>
        <dbReference type="ARBA" id="ARBA00022679"/>
    </source>
</evidence>
<dbReference type="FunFam" id="3.90.1150.10:FF:000151">
    <property type="entry name" value="Alanine aminotransferase 2"/>
    <property type="match status" value="1"/>
</dbReference>
<keyword evidence="4 11" id="KW-0808">Transferase</keyword>
<evidence type="ECO:0000256" key="8">
    <source>
        <dbReference type="ARBA" id="ARBA00078532"/>
    </source>
</evidence>
<evidence type="ECO:0000256" key="7">
    <source>
        <dbReference type="ARBA" id="ARBA00077894"/>
    </source>
</evidence>
<dbReference type="GO" id="GO:0030170">
    <property type="term" value="F:pyridoxal phosphate binding"/>
    <property type="evidence" value="ECO:0007669"/>
    <property type="project" value="InterPro"/>
</dbReference>
<keyword evidence="5" id="KW-0663">Pyridoxal phosphate</keyword>
<accession>A0AAF0E216</accession>
<evidence type="ECO:0000256" key="3">
    <source>
        <dbReference type="ARBA" id="ARBA00022576"/>
    </source>
</evidence>
<dbReference type="InterPro" id="IPR015422">
    <property type="entry name" value="PyrdxlP-dep_Trfase_small"/>
</dbReference>
<dbReference type="InterPro" id="IPR015421">
    <property type="entry name" value="PyrdxlP-dep_Trfase_major"/>
</dbReference>
<dbReference type="EMBL" id="CP119937">
    <property type="protein sequence ID" value="WFD03580.1"/>
    <property type="molecule type" value="Genomic_DNA"/>
</dbReference>
<dbReference type="Pfam" id="PF00155">
    <property type="entry name" value="Aminotran_1_2"/>
    <property type="match status" value="1"/>
</dbReference>
<name>A0AAF0E216_9BASI</name>
<comment type="similarity">
    <text evidence="6">Belongs to the class-I pyridoxal-phosphate-dependent aminotransferase family. Alanine aminotransferase subfamily.</text>
</comment>
<organism evidence="11 12">
    <name type="scientific">Malassezia obtusa</name>
    <dbReference type="NCBI Taxonomy" id="76774"/>
    <lineage>
        <taxon>Eukaryota</taxon>
        <taxon>Fungi</taxon>
        <taxon>Dikarya</taxon>
        <taxon>Basidiomycota</taxon>
        <taxon>Ustilaginomycotina</taxon>
        <taxon>Malasseziomycetes</taxon>
        <taxon>Malasseziales</taxon>
        <taxon>Malasseziaceae</taxon>
        <taxon>Malassezia</taxon>
    </lineage>
</organism>
<sequence>MSTRGKSLSLDTINPNVRNVEYAVRGGIPAMAAKYEKELEEGQKLPFDSIVFANIGNPQQMPNLAQPPLTFWRQVAALTEYPPLLDAPAESRDALFAPDAQQRARELLDAFGSVGAYTGSKGVPLVRKHVAEFLERRDGYPEDIENIYLTAGASSGILTLFQTFFRSGKDAVLIPIPQYPLYSAALSLYDLMPLHYELSPDKHWEPSMDIVREQIASAREQGRTPRAIVVINPGNPTGACMSEQEIQDVIKEAYREGLVIFADEVYQSNVYQNQCPFLSFRKVLLDFGKSDNETERNISKSVELVSLHSISKGFSGECGRRGGYFELTNVDAEVEGQVNKLVSVSLCPPAQGQIGVDLLVNPPKKGEPSYDLWEKETQDIHDTLERRSENMAKRFSELPGVHIEPAMGALYLFPQLHLSKRAWDEAEKQGKKIDELYCTELLNETGICVVPGSGFEAQPKRLEDGTSHSYFRTTMLAKATDEFIERYVKFHTAFMERYKD</sequence>
<evidence type="ECO:0000256" key="9">
    <source>
        <dbReference type="ARBA" id="ARBA00080525"/>
    </source>
</evidence>
<dbReference type="PANTHER" id="PTHR11751">
    <property type="entry name" value="ALANINE AMINOTRANSFERASE"/>
    <property type="match status" value="1"/>
</dbReference>
<dbReference type="CDD" id="cd00609">
    <property type="entry name" value="AAT_like"/>
    <property type="match status" value="1"/>
</dbReference>
<evidence type="ECO:0000256" key="1">
    <source>
        <dbReference type="ARBA" id="ARBA00001933"/>
    </source>
</evidence>
<comment type="cofactor">
    <cofactor evidence="1">
        <name>pyridoxal 5'-phosphate</name>
        <dbReference type="ChEBI" id="CHEBI:597326"/>
    </cofactor>
</comment>
<dbReference type="FunFam" id="1.10.287.1970:FF:000001">
    <property type="entry name" value="Alanine aminotransferase 2"/>
    <property type="match status" value="1"/>
</dbReference>
<dbReference type="GO" id="GO:0008483">
    <property type="term" value="F:transaminase activity"/>
    <property type="evidence" value="ECO:0007669"/>
    <property type="project" value="UniProtKB-KW"/>
</dbReference>
<evidence type="ECO:0000256" key="2">
    <source>
        <dbReference type="ARBA" id="ARBA00011738"/>
    </source>
</evidence>
<evidence type="ECO:0000259" key="10">
    <source>
        <dbReference type="Pfam" id="PF00155"/>
    </source>
</evidence>
<comment type="subunit">
    <text evidence="2">Homodimer.</text>
</comment>
<dbReference type="Proteomes" id="UP001214603">
    <property type="component" value="Chromosome 4"/>
</dbReference>
<dbReference type="Gene3D" id="1.10.287.1970">
    <property type="match status" value="1"/>
</dbReference>
<dbReference type="PANTHER" id="PTHR11751:SF29">
    <property type="entry name" value="ALANINE TRANSAMINASE"/>
    <property type="match status" value="1"/>
</dbReference>
<proteinExistence type="inferred from homology"/>
<keyword evidence="12" id="KW-1185">Reference proteome</keyword>
<gene>
    <name evidence="11" type="primary">ALT1</name>
    <name evidence="11" type="ORF">MOBT1_002273</name>
</gene>
<dbReference type="Gene3D" id="3.40.640.10">
    <property type="entry name" value="Type I PLP-dependent aspartate aminotransferase-like (Major domain)"/>
    <property type="match status" value="1"/>
</dbReference>
<reference evidence="11" key="1">
    <citation type="submission" date="2023-03" db="EMBL/GenBank/DDBJ databases">
        <title>Mating type loci evolution in Malassezia.</title>
        <authorList>
            <person name="Coelho M.A."/>
        </authorList>
    </citation>
    <scope>NUCLEOTIDE SEQUENCE</scope>
    <source>
        <strain evidence="11">CBS 7876</strain>
    </source>
</reference>
<evidence type="ECO:0000313" key="11">
    <source>
        <dbReference type="EMBL" id="WFD03580.1"/>
    </source>
</evidence>
<dbReference type="InterPro" id="IPR004839">
    <property type="entry name" value="Aminotransferase_I/II_large"/>
</dbReference>
<dbReference type="SUPFAM" id="SSF53383">
    <property type="entry name" value="PLP-dependent transferases"/>
    <property type="match status" value="1"/>
</dbReference>
<evidence type="ECO:0000256" key="6">
    <source>
        <dbReference type="ARBA" id="ARBA00025785"/>
    </source>
</evidence>
<evidence type="ECO:0000256" key="5">
    <source>
        <dbReference type="ARBA" id="ARBA00022898"/>
    </source>
</evidence>
<keyword evidence="3 11" id="KW-0032">Aminotransferase</keyword>
<dbReference type="InterPro" id="IPR045088">
    <property type="entry name" value="ALAT1/2-like"/>
</dbReference>
<feature type="domain" description="Aminotransferase class I/classII large" evidence="10">
    <location>
        <begin position="98"/>
        <end position="488"/>
    </location>
</feature>
<dbReference type="AlphaFoldDB" id="A0AAF0E216"/>
<evidence type="ECO:0000313" key="12">
    <source>
        <dbReference type="Proteomes" id="UP001214603"/>
    </source>
</evidence>
<dbReference type="FunFam" id="3.40.640.10:FF:000012">
    <property type="entry name" value="alanine aminotransferase 2"/>
    <property type="match status" value="1"/>
</dbReference>
<dbReference type="Gene3D" id="3.90.1150.10">
    <property type="entry name" value="Aspartate Aminotransferase, domain 1"/>
    <property type="match status" value="1"/>
</dbReference>
<dbReference type="InterPro" id="IPR015424">
    <property type="entry name" value="PyrdxlP-dep_Trfase"/>
</dbReference>